<dbReference type="GO" id="GO:0005789">
    <property type="term" value="C:endoplasmic reticulum membrane"/>
    <property type="evidence" value="ECO:0007669"/>
    <property type="project" value="UniProtKB-SubCell"/>
</dbReference>
<reference evidence="15" key="1">
    <citation type="submission" date="2023-10" db="EMBL/GenBank/DDBJ databases">
        <title>Genome assembly of Pristionchus species.</title>
        <authorList>
            <person name="Yoshida K."/>
            <person name="Sommer R.J."/>
        </authorList>
    </citation>
    <scope>NUCLEOTIDE SEQUENCE</scope>
    <source>
        <strain evidence="15">RS0144</strain>
    </source>
</reference>
<keyword evidence="8" id="KW-0319">Glycerol metabolism</keyword>
<evidence type="ECO:0000313" key="16">
    <source>
        <dbReference type="Proteomes" id="UP001432027"/>
    </source>
</evidence>
<evidence type="ECO:0000256" key="11">
    <source>
        <dbReference type="ARBA" id="ARBA00023098"/>
    </source>
</evidence>
<evidence type="ECO:0000256" key="5">
    <source>
        <dbReference type="ARBA" id="ARBA00022516"/>
    </source>
</evidence>
<keyword evidence="6 14" id="KW-0808">Transferase</keyword>
<evidence type="ECO:0000256" key="12">
    <source>
        <dbReference type="ARBA" id="ARBA00023136"/>
    </source>
</evidence>
<comment type="subcellular location">
    <subcellularLocation>
        <location evidence="1 14">Endoplasmic reticulum membrane</location>
        <topology evidence="1 14">Multi-pass membrane protein</topology>
    </subcellularLocation>
</comment>
<dbReference type="EC" id="2.3.1.-" evidence="14"/>
<proteinExistence type="inferred from homology"/>
<evidence type="ECO:0000256" key="3">
    <source>
        <dbReference type="ARBA" id="ARBA00005189"/>
    </source>
</evidence>
<comment type="similarity">
    <text evidence="4 14">Belongs to the diacylglycerol acyltransferase family.</text>
</comment>
<keyword evidence="16" id="KW-1185">Reference proteome</keyword>
<keyword evidence="11" id="KW-0443">Lipid metabolism</keyword>
<comment type="pathway">
    <text evidence="2">Glycerolipid metabolism; triacylglycerol biosynthesis.</text>
</comment>
<sequence>MGIELAPLHVPLERRLQTMGAIYHFFFVFLMPVLPILLFLWLALRGYFIMILAYMGWMWWDSDSPRRGAYASRFLRNLRIHRWLCDFFPLKFHANAPLPNDKNYLIGLHPHGIICVSVYNFFGNGSGTMDLFPNINFHICTLVSQFYFPLRREWALLHGMIEASKDSLRYTLGGSSKGQAAVIVVGGAEEALDAHPGKYVLTLKPRKGFIRMALETGAHLVPCFGFGENNLYVQAANGQGTLLRRIQTWFKKVAGFSPPLFYGRGIFNYNFGLLPFRHELHTVLGAPIPVEKTESPTNEQVDALHALYIQKLTELFEEHKTKFGVDEDNHLIIH</sequence>
<dbReference type="GO" id="GO:0004144">
    <property type="term" value="F:diacylglycerol O-acyltransferase activity"/>
    <property type="evidence" value="ECO:0007669"/>
    <property type="project" value="TreeGrafter"/>
</dbReference>
<comment type="caution">
    <text evidence="15">The sequence shown here is derived from an EMBL/GenBank/DDBJ whole genome shotgun (WGS) entry which is preliminary data.</text>
</comment>
<dbReference type="EMBL" id="BTSX01000003">
    <property type="protein sequence ID" value="GMS90496.1"/>
    <property type="molecule type" value="Genomic_DNA"/>
</dbReference>
<dbReference type="PANTHER" id="PTHR12317:SF0">
    <property type="entry name" value="ACYLTRANSFERASE"/>
    <property type="match status" value="1"/>
</dbReference>
<keyword evidence="13" id="KW-0012">Acyltransferase</keyword>
<keyword evidence="9 14" id="KW-0256">Endoplasmic reticulum</keyword>
<protein>
    <recommendedName>
        <fullName evidence="14">Acyltransferase</fullName>
        <ecNumber evidence="14">2.3.1.-</ecNumber>
    </recommendedName>
</protein>
<evidence type="ECO:0000256" key="1">
    <source>
        <dbReference type="ARBA" id="ARBA00004477"/>
    </source>
</evidence>
<dbReference type="CDD" id="cd07987">
    <property type="entry name" value="LPLAT_MGAT-like"/>
    <property type="match status" value="1"/>
</dbReference>
<dbReference type="GO" id="GO:0019432">
    <property type="term" value="P:triglyceride biosynthetic process"/>
    <property type="evidence" value="ECO:0007669"/>
    <property type="project" value="TreeGrafter"/>
</dbReference>
<evidence type="ECO:0000256" key="10">
    <source>
        <dbReference type="ARBA" id="ARBA00022989"/>
    </source>
</evidence>
<keyword evidence="7 14" id="KW-0812">Transmembrane</keyword>
<keyword evidence="12 14" id="KW-0472">Membrane</keyword>
<name>A0AAV5T4Q6_9BILA</name>
<comment type="caution">
    <text evidence="14">Lacks conserved residue(s) required for the propagation of feature annotation.</text>
</comment>
<feature type="transmembrane region" description="Helical" evidence="14">
    <location>
        <begin position="21"/>
        <end position="38"/>
    </location>
</feature>
<dbReference type="Proteomes" id="UP001432027">
    <property type="component" value="Unassembled WGS sequence"/>
</dbReference>
<organism evidence="15 16">
    <name type="scientific">Pristionchus entomophagus</name>
    <dbReference type="NCBI Taxonomy" id="358040"/>
    <lineage>
        <taxon>Eukaryota</taxon>
        <taxon>Metazoa</taxon>
        <taxon>Ecdysozoa</taxon>
        <taxon>Nematoda</taxon>
        <taxon>Chromadorea</taxon>
        <taxon>Rhabditida</taxon>
        <taxon>Rhabditina</taxon>
        <taxon>Diplogasteromorpha</taxon>
        <taxon>Diplogasteroidea</taxon>
        <taxon>Neodiplogasteridae</taxon>
        <taxon>Pristionchus</taxon>
    </lineage>
</organism>
<evidence type="ECO:0000256" key="7">
    <source>
        <dbReference type="ARBA" id="ARBA00022692"/>
    </source>
</evidence>
<evidence type="ECO:0000256" key="6">
    <source>
        <dbReference type="ARBA" id="ARBA00022679"/>
    </source>
</evidence>
<keyword evidence="5" id="KW-0444">Lipid biosynthesis</keyword>
<dbReference type="GO" id="GO:0006071">
    <property type="term" value="P:glycerol metabolic process"/>
    <property type="evidence" value="ECO:0007669"/>
    <property type="project" value="UniProtKB-KW"/>
</dbReference>
<evidence type="ECO:0000313" key="15">
    <source>
        <dbReference type="EMBL" id="GMS90496.1"/>
    </source>
</evidence>
<evidence type="ECO:0000256" key="8">
    <source>
        <dbReference type="ARBA" id="ARBA00022798"/>
    </source>
</evidence>
<keyword evidence="10 14" id="KW-1133">Transmembrane helix</keyword>
<evidence type="ECO:0000256" key="14">
    <source>
        <dbReference type="RuleBase" id="RU367023"/>
    </source>
</evidence>
<dbReference type="AlphaFoldDB" id="A0AAV5T4Q6"/>
<dbReference type="InterPro" id="IPR007130">
    <property type="entry name" value="DAGAT"/>
</dbReference>
<comment type="pathway">
    <text evidence="3">Lipid metabolism.</text>
</comment>
<dbReference type="PANTHER" id="PTHR12317">
    <property type="entry name" value="DIACYLGLYCEROL O-ACYLTRANSFERASE"/>
    <property type="match status" value="1"/>
</dbReference>
<evidence type="ECO:0000256" key="9">
    <source>
        <dbReference type="ARBA" id="ARBA00022824"/>
    </source>
</evidence>
<gene>
    <name evidence="15" type="ORF">PENTCL1PPCAC_12671</name>
</gene>
<evidence type="ECO:0000256" key="4">
    <source>
        <dbReference type="ARBA" id="ARBA00005420"/>
    </source>
</evidence>
<dbReference type="Pfam" id="PF03982">
    <property type="entry name" value="DAGAT"/>
    <property type="match status" value="1"/>
</dbReference>
<evidence type="ECO:0000256" key="2">
    <source>
        <dbReference type="ARBA" id="ARBA00004771"/>
    </source>
</evidence>
<accession>A0AAV5T4Q6</accession>
<evidence type="ECO:0000256" key="13">
    <source>
        <dbReference type="ARBA" id="ARBA00023315"/>
    </source>
</evidence>